<dbReference type="OrthoDB" id="58416at2759"/>
<gene>
    <name evidence="2" type="ORF">SERLADRAFT_454458</name>
</gene>
<dbReference type="InterPro" id="IPR053206">
    <property type="entry name" value="Dimeric_xanthone_biosynth"/>
</dbReference>
<protein>
    <recommendedName>
        <fullName evidence="1">Hemerythrin-like domain-containing protein</fullName>
    </recommendedName>
</protein>
<dbReference type="KEGG" id="sla:SERLADRAFT_454458"/>
<dbReference type="PANTHER" id="PTHR38048:SF2">
    <property type="entry name" value="HEMERYTHRIN-LIKE DOMAIN-CONTAINING PROTEIN"/>
    <property type="match status" value="1"/>
</dbReference>
<evidence type="ECO:0000313" key="2">
    <source>
        <dbReference type="EMBL" id="EGO30157.1"/>
    </source>
</evidence>
<dbReference type="Proteomes" id="UP000008064">
    <property type="component" value="Unassembled WGS sequence"/>
</dbReference>
<dbReference type="InterPro" id="IPR012312">
    <property type="entry name" value="Hemerythrin-like"/>
</dbReference>
<dbReference type="HOGENOM" id="CLU_066708_1_0_1"/>
<dbReference type="Gene3D" id="1.20.120.520">
    <property type="entry name" value="nmb1532 protein domain like"/>
    <property type="match status" value="1"/>
</dbReference>
<dbReference type="RefSeq" id="XP_007312041.1">
    <property type="nucleotide sequence ID" value="XM_007311979.1"/>
</dbReference>
<sequence length="205" mass="23853">MHYNMARAHDTFKAGYDSIFSRLDNPPTNDLANFMGYCAAWAFAIAEHHDTEETIVFPRLEGRVDFSTELEQHKVVHAGLDEIIPYIQSAQTDTSMFDAEKLKGMMQAFREPLFRHMDEELEHVQPANLKVMPFEEMEELNETLDSYAKANGDPFILVPFMMSHTAPEFKDSWPQMPWVLRSIVIPYVLAVRHYGYWKYSPYSMC</sequence>
<feature type="domain" description="Hemerythrin-like" evidence="1">
    <location>
        <begin position="4"/>
        <end position="126"/>
    </location>
</feature>
<dbReference type="CDD" id="cd12108">
    <property type="entry name" value="Hr-like"/>
    <property type="match status" value="1"/>
</dbReference>
<dbReference type="EMBL" id="GL945428">
    <property type="protein sequence ID" value="EGO30157.1"/>
    <property type="molecule type" value="Genomic_DNA"/>
</dbReference>
<evidence type="ECO:0000259" key="1">
    <source>
        <dbReference type="Pfam" id="PF01814"/>
    </source>
</evidence>
<proteinExistence type="predicted"/>
<dbReference type="GeneID" id="18817026"/>
<dbReference type="Pfam" id="PF01814">
    <property type="entry name" value="Hemerythrin"/>
    <property type="match status" value="1"/>
</dbReference>
<reference evidence="2" key="1">
    <citation type="submission" date="2011-04" db="EMBL/GenBank/DDBJ databases">
        <title>Evolution of plant cell wall degrading machinery underlies the functional diversity of forest fungi.</title>
        <authorList>
            <consortium name="US DOE Joint Genome Institute (JGI-PGF)"/>
            <person name="Eastwood D.C."/>
            <person name="Floudas D."/>
            <person name="Binder M."/>
            <person name="Majcherczyk A."/>
            <person name="Schneider P."/>
            <person name="Aerts A."/>
            <person name="Asiegbu F.O."/>
            <person name="Baker S.E."/>
            <person name="Barry K."/>
            <person name="Bendiksby M."/>
            <person name="Blumentritt M."/>
            <person name="Coutinho P.M."/>
            <person name="Cullen D."/>
            <person name="Cullen D."/>
            <person name="Gathman A."/>
            <person name="Goodell B."/>
            <person name="Henrissat B."/>
            <person name="Ihrmark K."/>
            <person name="Kauserud H."/>
            <person name="Kohler A."/>
            <person name="LaButti K."/>
            <person name="Lapidus A."/>
            <person name="Lavin J.L."/>
            <person name="Lee Y.-H."/>
            <person name="Lindquist E."/>
            <person name="Lilly W."/>
            <person name="Lucas S."/>
            <person name="Morin E."/>
            <person name="Murat C."/>
            <person name="Oguiza J.A."/>
            <person name="Park J."/>
            <person name="Pisabarro A.G."/>
            <person name="Riley R."/>
            <person name="Rosling A."/>
            <person name="Salamov A."/>
            <person name="Schmidt O."/>
            <person name="Schmutz J."/>
            <person name="Skrede I."/>
            <person name="Stenlid J."/>
            <person name="Wiebenga A."/>
            <person name="Xie X."/>
            <person name="Kues U."/>
            <person name="Hibbett D.S."/>
            <person name="Hoffmeister D."/>
            <person name="Hogberg N."/>
            <person name="Martin F."/>
            <person name="Grigoriev I.V."/>
            <person name="Watkinson S.C."/>
        </authorList>
    </citation>
    <scope>NUCLEOTIDE SEQUENCE</scope>
    <source>
        <strain evidence="2">S7.9</strain>
    </source>
</reference>
<dbReference type="PANTHER" id="PTHR38048">
    <property type="entry name" value="EXPRESSED PROTEIN"/>
    <property type="match status" value="1"/>
</dbReference>
<organism>
    <name type="scientific">Serpula lacrymans var. lacrymans (strain S7.9)</name>
    <name type="common">Dry rot fungus</name>
    <dbReference type="NCBI Taxonomy" id="578457"/>
    <lineage>
        <taxon>Eukaryota</taxon>
        <taxon>Fungi</taxon>
        <taxon>Dikarya</taxon>
        <taxon>Basidiomycota</taxon>
        <taxon>Agaricomycotina</taxon>
        <taxon>Agaricomycetes</taxon>
        <taxon>Agaricomycetidae</taxon>
        <taxon>Boletales</taxon>
        <taxon>Coniophorineae</taxon>
        <taxon>Serpulaceae</taxon>
        <taxon>Serpula</taxon>
    </lineage>
</organism>
<accession>F8ND73</accession>
<dbReference type="AlphaFoldDB" id="F8ND73"/>
<name>F8ND73_SERL9</name>